<comment type="caution">
    <text evidence="7">The sequence shown here is derived from an EMBL/GenBank/DDBJ whole genome shotgun (WGS) entry which is preliminary data.</text>
</comment>
<evidence type="ECO:0000256" key="2">
    <source>
        <dbReference type="ARBA" id="ARBA00007590"/>
    </source>
</evidence>
<keyword evidence="3 6" id="KW-0812">Transmembrane</keyword>
<organism evidence="7 8">
    <name type="scientific">Pneumocystis jirovecii (strain RU7)</name>
    <name type="common">Human pneumocystis pneumonia agent</name>
    <dbReference type="NCBI Taxonomy" id="1408657"/>
    <lineage>
        <taxon>Eukaryota</taxon>
        <taxon>Fungi</taxon>
        <taxon>Dikarya</taxon>
        <taxon>Ascomycota</taxon>
        <taxon>Taphrinomycotina</taxon>
        <taxon>Pneumocystomycetes</taxon>
        <taxon>Pneumocystaceae</taxon>
        <taxon>Pneumocystis</taxon>
    </lineage>
</organism>
<evidence type="ECO:0000313" key="8">
    <source>
        <dbReference type="Proteomes" id="UP000053447"/>
    </source>
</evidence>
<comment type="similarity">
    <text evidence="2">Belongs to the TMEM14 family.</text>
</comment>
<evidence type="ECO:0000256" key="5">
    <source>
        <dbReference type="ARBA" id="ARBA00023136"/>
    </source>
</evidence>
<dbReference type="VEuPathDB" id="FungiDB:T551_01060"/>
<protein>
    <recommendedName>
        <fullName evidence="9">Transmembrane protein 14C</fullName>
    </recommendedName>
</protein>
<comment type="subcellular location">
    <subcellularLocation>
        <location evidence="1">Membrane</location>
    </subcellularLocation>
</comment>
<dbReference type="Gene3D" id="1.10.10.1740">
    <property type="entry name" value="Transmembrane protein 14-like"/>
    <property type="match status" value="1"/>
</dbReference>
<evidence type="ECO:0000313" key="7">
    <source>
        <dbReference type="EMBL" id="KTW31799.1"/>
    </source>
</evidence>
<keyword evidence="4 6" id="KW-1133">Transmembrane helix</keyword>
<sequence length="112" mass="11931">MDNKKYNVAHANYKDMDPFTNILTGTLFIGGLAGYIRARSIPSLIAGIVLGTMYGYSNLLIRNNIIGGYELSLFSSLLLSGSSIARLCKVGIKPVPIVLGTIGVLATVRLGL</sequence>
<dbReference type="OrthoDB" id="5620at2759"/>
<accession>A0A0W4ZTT7</accession>
<dbReference type="InterPro" id="IPR005349">
    <property type="entry name" value="TMEM14"/>
</dbReference>
<reference evidence="8" key="1">
    <citation type="journal article" date="2016" name="Nat. Commun.">
        <title>Genome analysis of three Pneumocystis species reveals adaptation mechanisms to life exclusively in mammalian hosts.</title>
        <authorList>
            <person name="Ma L."/>
            <person name="Chen Z."/>
            <person name="Huang D.W."/>
            <person name="Kutty G."/>
            <person name="Ishihara M."/>
            <person name="Wang H."/>
            <person name="Abouelleil A."/>
            <person name="Bishop L."/>
            <person name="Davey E."/>
            <person name="Deng R."/>
            <person name="Deng X."/>
            <person name="Fan L."/>
            <person name="Fantoni G."/>
            <person name="Fitzgerald M."/>
            <person name="Gogineni E."/>
            <person name="Goldberg J.M."/>
            <person name="Handley G."/>
            <person name="Hu X."/>
            <person name="Huber C."/>
            <person name="Jiao X."/>
            <person name="Jones K."/>
            <person name="Levin J.Z."/>
            <person name="Liu Y."/>
            <person name="Macdonald P."/>
            <person name="Melnikov A."/>
            <person name="Raley C."/>
            <person name="Sassi M."/>
            <person name="Sherman B.T."/>
            <person name="Song X."/>
            <person name="Sykes S."/>
            <person name="Tran B."/>
            <person name="Walsh L."/>
            <person name="Xia Y."/>
            <person name="Yang J."/>
            <person name="Young S."/>
            <person name="Zeng Q."/>
            <person name="Zheng X."/>
            <person name="Stephens R."/>
            <person name="Nusbaum C."/>
            <person name="Birren B.W."/>
            <person name="Azadi P."/>
            <person name="Lempicki R.A."/>
            <person name="Cuomo C.A."/>
            <person name="Kovacs J.A."/>
        </authorList>
    </citation>
    <scope>NUCLEOTIDE SEQUENCE [LARGE SCALE GENOMIC DNA]</scope>
    <source>
        <strain evidence="8">RU7</strain>
    </source>
</reference>
<dbReference type="Proteomes" id="UP000053447">
    <property type="component" value="Unassembled WGS sequence"/>
</dbReference>
<evidence type="ECO:0000256" key="6">
    <source>
        <dbReference type="SAM" id="Phobius"/>
    </source>
</evidence>
<dbReference type="InterPro" id="IPR044890">
    <property type="entry name" value="TMEM14_sf"/>
</dbReference>
<dbReference type="Pfam" id="PF03647">
    <property type="entry name" value="Tmemb_14"/>
    <property type="match status" value="1"/>
</dbReference>
<evidence type="ECO:0000256" key="4">
    <source>
        <dbReference type="ARBA" id="ARBA00022989"/>
    </source>
</evidence>
<gene>
    <name evidence="7" type="ORF">T551_01060</name>
</gene>
<feature type="transmembrane region" description="Helical" evidence="6">
    <location>
        <begin position="44"/>
        <end position="61"/>
    </location>
</feature>
<evidence type="ECO:0000256" key="3">
    <source>
        <dbReference type="ARBA" id="ARBA00022692"/>
    </source>
</evidence>
<keyword evidence="5 6" id="KW-0472">Membrane</keyword>
<dbReference type="EMBL" id="LFWA01000004">
    <property type="protein sequence ID" value="KTW31799.1"/>
    <property type="molecule type" value="Genomic_DNA"/>
</dbReference>
<dbReference type="AlphaFoldDB" id="A0A0W4ZTT7"/>
<keyword evidence="8" id="KW-1185">Reference proteome</keyword>
<dbReference type="GeneID" id="28939578"/>
<proteinExistence type="inferred from homology"/>
<dbReference type="RefSeq" id="XP_018230491.1">
    <property type="nucleotide sequence ID" value="XM_018373323.1"/>
</dbReference>
<evidence type="ECO:0000256" key="1">
    <source>
        <dbReference type="ARBA" id="ARBA00004370"/>
    </source>
</evidence>
<feature type="transmembrane region" description="Helical" evidence="6">
    <location>
        <begin position="21"/>
        <end position="38"/>
    </location>
</feature>
<evidence type="ECO:0008006" key="9">
    <source>
        <dbReference type="Google" id="ProtNLM"/>
    </source>
</evidence>
<dbReference type="GO" id="GO:0016020">
    <property type="term" value="C:membrane"/>
    <property type="evidence" value="ECO:0007669"/>
    <property type="project" value="UniProtKB-SubCell"/>
</dbReference>
<name>A0A0W4ZTT7_PNEJ7</name>